<dbReference type="Proteomes" id="UP000327013">
    <property type="component" value="Chromosome 6"/>
</dbReference>
<reference evidence="2 3" key="1">
    <citation type="submission" date="2019-06" db="EMBL/GenBank/DDBJ databases">
        <title>A chromosomal-level reference genome of Carpinus fangiana (Coryloideae, Betulaceae).</title>
        <authorList>
            <person name="Yang X."/>
            <person name="Wang Z."/>
            <person name="Zhang L."/>
            <person name="Hao G."/>
            <person name="Liu J."/>
            <person name="Yang Y."/>
        </authorList>
    </citation>
    <scope>NUCLEOTIDE SEQUENCE [LARGE SCALE GENOMIC DNA]</scope>
    <source>
        <strain evidence="2">Cfa_2016G</strain>
        <tissue evidence="2">Leaf</tissue>
    </source>
</reference>
<feature type="region of interest" description="Disordered" evidence="1">
    <location>
        <begin position="10"/>
        <end position="67"/>
    </location>
</feature>
<sequence length="259" mass="28074">MQKTFVLCRLFKRTNNGGKGRKRKHSTEAGPAKSKRRAASESPAREVQAEDHNPTTNESFNSENSDGMMYDTVASVEFSDTNSSAENQVAEMPQVIAGQVDLQPESNLRSTLTSLSDTAAVLSPNTAKCSPEEAESGLAQASVSPASVQDEDYPTIDGTTSDTRAPVECGDNNFNASAAQNQVTDEELQEALKMLPELLEIPLDWNHNAPAVPYPNTAKSYDNNFDAYSAENHMTDEPEALNMLLDLDCNPSLLNTPTV</sequence>
<keyword evidence="3" id="KW-1185">Reference proteome</keyword>
<accession>A0A5N6RF91</accession>
<dbReference type="AlphaFoldDB" id="A0A5N6RF91"/>
<gene>
    <name evidence="2" type="ORF">FH972_016144</name>
</gene>
<feature type="compositionally biased region" description="Polar residues" evidence="1">
    <location>
        <begin position="54"/>
        <end position="65"/>
    </location>
</feature>
<evidence type="ECO:0008006" key="4">
    <source>
        <dbReference type="Google" id="ProtNLM"/>
    </source>
</evidence>
<feature type="compositionally biased region" description="Basic and acidic residues" evidence="1">
    <location>
        <begin position="43"/>
        <end position="53"/>
    </location>
</feature>
<organism evidence="2 3">
    <name type="scientific">Carpinus fangiana</name>
    <dbReference type="NCBI Taxonomy" id="176857"/>
    <lineage>
        <taxon>Eukaryota</taxon>
        <taxon>Viridiplantae</taxon>
        <taxon>Streptophyta</taxon>
        <taxon>Embryophyta</taxon>
        <taxon>Tracheophyta</taxon>
        <taxon>Spermatophyta</taxon>
        <taxon>Magnoliopsida</taxon>
        <taxon>eudicotyledons</taxon>
        <taxon>Gunneridae</taxon>
        <taxon>Pentapetalae</taxon>
        <taxon>rosids</taxon>
        <taxon>fabids</taxon>
        <taxon>Fagales</taxon>
        <taxon>Betulaceae</taxon>
        <taxon>Carpinus</taxon>
    </lineage>
</organism>
<dbReference type="OrthoDB" id="1796945at2759"/>
<dbReference type="EMBL" id="CM017326">
    <property type="protein sequence ID" value="KAE8077592.1"/>
    <property type="molecule type" value="Genomic_DNA"/>
</dbReference>
<proteinExistence type="predicted"/>
<evidence type="ECO:0000313" key="3">
    <source>
        <dbReference type="Proteomes" id="UP000327013"/>
    </source>
</evidence>
<name>A0A5N6RF91_9ROSI</name>
<evidence type="ECO:0000313" key="2">
    <source>
        <dbReference type="EMBL" id="KAE8077592.1"/>
    </source>
</evidence>
<evidence type="ECO:0000256" key="1">
    <source>
        <dbReference type="SAM" id="MobiDB-lite"/>
    </source>
</evidence>
<protein>
    <recommendedName>
        <fullName evidence="4">NAC domain-containing protein</fullName>
    </recommendedName>
</protein>